<keyword evidence="3" id="KW-1185">Reference proteome</keyword>
<reference evidence="2 3" key="1">
    <citation type="submission" date="2020-08" db="EMBL/GenBank/DDBJ databases">
        <title>Genomic Encyclopedia of Type Strains, Phase III (KMG-III): the genomes of soil and plant-associated and newly described type strains.</title>
        <authorList>
            <person name="Whitman W."/>
        </authorList>
    </citation>
    <scope>NUCLEOTIDE SEQUENCE [LARGE SCALE GENOMIC DNA]</scope>
    <source>
        <strain evidence="2 3">CECT 3237</strain>
    </source>
</reference>
<name>A0A7W5F2A7_9ACTN</name>
<dbReference type="InterPro" id="IPR007278">
    <property type="entry name" value="DUF397"/>
</dbReference>
<feature type="domain" description="DUF397" evidence="1">
    <location>
        <begin position="11"/>
        <end position="64"/>
    </location>
</feature>
<evidence type="ECO:0000259" key="1">
    <source>
        <dbReference type="Pfam" id="PF04149"/>
    </source>
</evidence>
<dbReference type="EMBL" id="JACHXE010000003">
    <property type="protein sequence ID" value="MBB3077400.1"/>
    <property type="molecule type" value="Genomic_DNA"/>
</dbReference>
<dbReference type="Pfam" id="PF04149">
    <property type="entry name" value="DUF397"/>
    <property type="match status" value="1"/>
</dbReference>
<comment type="caution">
    <text evidence="2">The sequence shown here is derived from an EMBL/GenBank/DDBJ whole genome shotgun (WGS) entry which is preliminary data.</text>
</comment>
<accession>A0A7W5F2A7</accession>
<proteinExistence type="predicted"/>
<dbReference type="RefSeq" id="WP_184593135.1">
    <property type="nucleotide sequence ID" value="NZ_BMUP01000005.1"/>
</dbReference>
<evidence type="ECO:0000313" key="2">
    <source>
        <dbReference type="EMBL" id="MBB3077400.1"/>
    </source>
</evidence>
<dbReference type="AlphaFoldDB" id="A0A7W5F2A7"/>
<sequence length="76" mass="8234">MSAGPQIASDLRWFKSSYSGGNTTECLECAYAAHGTLIRDSKWRGGPVARTGVEAWCRFVDAIRRGSLSEDPTGPQ</sequence>
<organism evidence="2 3">
    <name type="scientific">Streptomyces violarus</name>
    <dbReference type="NCBI Taxonomy" id="67380"/>
    <lineage>
        <taxon>Bacteria</taxon>
        <taxon>Bacillati</taxon>
        <taxon>Actinomycetota</taxon>
        <taxon>Actinomycetes</taxon>
        <taxon>Kitasatosporales</taxon>
        <taxon>Streptomycetaceae</taxon>
        <taxon>Streptomyces</taxon>
    </lineage>
</organism>
<dbReference type="Proteomes" id="UP000572907">
    <property type="component" value="Unassembled WGS sequence"/>
</dbReference>
<evidence type="ECO:0000313" key="3">
    <source>
        <dbReference type="Proteomes" id="UP000572907"/>
    </source>
</evidence>
<protein>
    <recommendedName>
        <fullName evidence="1">DUF397 domain-containing protein</fullName>
    </recommendedName>
</protein>
<gene>
    <name evidence="2" type="ORF">FHS41_003888</name>
</gene>